<accession>A0A8S5MWU7</accession>
<protein>
    <submittedName>
        <fullName evidence="1">Uncharacterized protein</fullName>
    </submittedName>
</protein>
<sequence length="94" mass="10779">MKVYKAIEGTETYEQYGEDFIPMWRVAEKDFPRSEVRTATADELIAAIDDDAEWEPNLVEALCYELDIDFDSYEDCESAYDAAVAKHAAETLNR</sequence>
<evidence type="ECO:0000313" key="1">
    <source>
        <dbReference type="EMBL" id="DAD86817.1"/>
    </source>
</evidence>
<organism evidence="1">
    <name type="scientific">Siphoviridae sp. ct91l7</name>
    <dbReference type="NCBI Taxonomy" id="2826173"/>
    <lineage>
        <taxon>Viruses</taxon>
        <taxon>Duplodnaviria</taxon>
        <taxon>Heunggongvirae</taxon>
        <taxon>Uroviricota</taxon>
        <taxon>Caudoviricetes</taxon>
    </lineage>
</organism>
<reference evidence="1" key="1">
    <citation type="journal article" date="2021" name="Proc. Natl. Acad. Sci. U.S.A.">
        <title>A Catalog of Tens of Thousands of Viruses from Human Metagenomes Reveals Hidden Associations with Chronic Diseases.</title>
        <authorList>
            <person name="Tisza M.J."/>
            <person name="Buck C.B."/>
        </authorList>
    </citation>
    <scope>NUCLEOTIDE SEQUENCE</scope>
    <source>
        <strain evidence="1">Ct91l7</strain>
    </source>
</reference>
<dbReference type="EMBL" id="BK015008">
    <property type="protein sequence ID" value="DAD86817.1"/>
    <property type="molecule type" value="Genomic_DNA"/>
</dbReference>
<proteinExistence type="predicted"/>
<name>A0A8S5MWU7_9CAUD</name>